<dbReference type="InterPro" id="IPR000594">
    <property type="entry name" value="ThiF_NAD_FAD-bd"/>
</dbReference>
<dbReference type="GO" id="GO:0061503">
    <property type="term" value="F:tRNA threonylcarbamoyladenosine dehydratase"/>
    <property type="evidence" value="ECO:0007669"/>
    <property type="project" value="TreeGrafter"/>
</dbReference>
<protein>
    <submittedName>
        <fullName evidence="3">Sulfur carrier protein adenylyltransferase ThiF</fullName>
    </submittedName>
</protein>
<gene>
    <name evidence="3" type="ORF">BSU04_45230</name>
</gene>
<sequence>MRVALLPDFPASPCELYVDKSHFLKVPHVESDGHVCIGIAPIPEDYDDPVGAVKRALRAFNGQLIGQAGDPQWIEEQFHSERASYWLHYCNSRRKALDSRPVAKQTYVDFSATGAWAEGTIAAYIPSGSKHRRYALQIATTASVDPQELAARHNWASGTLVRGSALFVRLDDNERWTPASWPMSFKELDMLVSRVTNHDCSLVNWASRAVRGQEAIPPTKVKKSKKERRNDGPEVPPGQPPLLVVLAQGGVMFGYQVFGTAMALLQPPAVEPVFITRVDADWALARDHDLALLHARRKMRVLLLGNGSLGSPLAKALARSGIGQLDIVDAQLMGVENTSRHELGLSEVGQSKAHALARQLKADVPGLNVRGYLADAPTWVTKNCTPGAYDLVVECTAESTVRTFISTMRSTLFGNIPIIHAWTEPLCSAGHVVLTQSAVPWPVDDPADTLVNASDLPARDTRVDLPACSDGFHPYGAADIQLIAAFAAERIIAVFDDIAQPSTIWSWVRSSAFFATLPAPVTMRPIVPISASKSDSATTTRELSKVLRGE</sequence>
<dbReference type="PANTHER" id="PTHR43267">
    <property type="entry name" value="TRNA THREONYLCARBAMOYLADENOSINE DEHYDRATASE"/>
    <property type="match status" value="1"/>
</dbReference>
<dbReference type="InterPro" id="IPR045886">
    <property type="entry name" value="ThiF/MoeB/HesA"/>
</dbReference>
<dbReference type="SUPFAM" id="SSF69572">
    <property type="entry name" value="Activating enzymes of the ubiquitin-like proteins"/>
    <property type="match status" value="1"/>
</dbReference>
<reference evidence="4" key="1">
    <citation type="submission" date="2017-01" db="EMBL/GenBank/DDBJ databases">
        <title>Genome Analysis of Deinococcus marmoris KOPRI26562.</title>
        <authorList>
            <person name="Kim J.H."/>
            <person name="Oh H.-M."/>
        </authorList>
    </citation>
    <scope>NUCLEOTIDE SEQUENCE [LARGE SCALE GENOMIC DNA]</scope>
    <source>
        <strain evidence="4">PAMC 26633</strain>
    </source>
</reference>
<keyword evidence="3" id="KW-0548">Nucleotidyltransferase</keyword>
<evidence type="ECO:0000259" key="2">
    <source>
        <dbReference type="Pfam" id="PF00899"/>
    </source>
</evidence>
<comment type="caution">
    <text evidence="3">The sequence shown here is derived from an EMBL/GenBank/DDBJ whole genome shotgun (WGS) entry which is preliminary data.</text>
</comment>
<feature type="region of interest" description="Disordered" evidence="1">
    <location>
        <begin position="214"/>
        <end position="240"/>
    </location>
</feature>
<organism evidence="3 4">
    <name type="scientific">Caballeronia sordidicola</name>
    <name type="common">Burkholderia sordidicola</name>
    <dbReference type="NCBI Taxonomy" id="196367"/>
    <lineage>
        <taxon>Bacteria</taxon>
        <taxon>Pseudomonadati</taxon>
        <taxon>Pseudomonadota</taxon>
        <taxon>Betaproteobacteria</taxon>
        <taxon>Burkholderiales</taxon>
        <taxon>Burkholderiaceae</taxon>
        <taxon>Caballeronia</taxon>
    </lineage>
</organism>
<evidence type="ECO:0000313" key="3">
    <source>
        <dbReference type="EMBL" id="OXC71792.1"/>
    </source>
</evidence>
<dbReference type="GO" id="GO:0016779">
    <property type="term" value="F:nucleotidyltransferase activity"/>
    <property type="evidence" value="ECO:0007669"/>
    <property type="project" value="UniProtKB-KW"/>
</dbReference>
<dbReference type="PANTHER" id="PTHR43267:SF1">
    <property type="entry name" value="TRNA THREONYLCARBAMOYLADENOSINE DEHYDRATASE"/>
    <property type="match status" value="1"/>
</dbReference>
<proteinExistence type="predicted"/>
<accession>A0A226WKT8</accession>
<dbReference type="Proteomes" id="UP000214720">
    <property type="component" value="Unassembled WGS sequence"/>
</dbReference>
<feature type="domain" description="THIF-type NAD/FAD binding fold" evidence="2">
    <location>
        <begin position="297"/>
        <end position="423"/>
    </location>
</feature>
<dbReference type="GO" id="GO:0061504">
    <property type="term" value="P:cyclic threonylcarbamoyladenosine biosynthetic process"/>
    <property type="evidence" value="ECO:0007669"/>
    <property type="project" value="TreeGrafter"/>
</dbReference>
<dbReference type="AlphaFoldDB" id="A0A226WKT8"/>
<evidence type="ECO:0000256" key="1">
    <source>
        <dbReference type="SAM" id="MobiDB-lite"/>
    </source>
</evidence>
<evidence type="ECO:0000313" key="4">
    <source>
        <dbReference type="Proteomes" id="UP000214720"/>
    </source>
</evidence>
<name>A0A226WKT8_CABSO</name>
<dbReference type="Pfam" id="PF00899">
    <property type="entry name" value="ThiF"/>
    <property type="match status" value="1"/>
</dbReference>
<dbReference type="EMBL" id="MTHB01000294">
    <property type="protein sequence ID" value="OXC71792.1"/>
    <property type="molecule type" value="Genomic_DNA"/>
</dbReference>
<dbReference type="GO" id="GO:0008641">
    <property type="term" value="F:ubiquitin-like modifier activating enzyme activity"/>
    <property type="evidence" value="ECO:0007669"/>
    <property type="project" value="InterPro"/>
</dbReference>
<keyword evidence="3" id="KW-0808">Transferase</keyword>
<dbReference type="Gene3D" id="3.40.50.720">
    <property type="entry name" value="NAD(P)-binding Rossmann-like Domain"/>
    <property type="match status" value="1"/>
</dbReference>
<dbReference type="InterPro" id="IPR035985">
    <property type="entry name" value="Ubiquitin-activating_enz"/>
</dbReference>